<dbReference type="Pfam" id="PF01793">
    <property type="entry name" value="Glyco_transf_15"/>
    <property type="match status" value="2"/>
</dbReference>
<evidence type="ECO:0000256" key="2">
    <source>
        <dbReference type="ARBA" id="ARBA00007677"/>
    </source>
</evidence>
<dbReference type="PIRSF" id="PIRSF018153">
    <property type="entry name" value="Glyco_trans_15"/>
    <property type="match status" value="1"/>
</dbReference>
<gene>
    <name evidence="7" type="ORF">AWRI3579_g868</name>
</gene>
<dbReference type="GO" id="GO:0006487">
    <property type="term" value="P:protein N-linked glycosylation"/>
    <property type="evidence" value="ECO:0007669"/>
    <property type="project" value="TreeGrafter"/>
</dbReference>
<evidence type="ECO:0000256" key="4">
    <source>
        <dbReference type="ARBA" id="ARBA00022679"/>
    </source>
</evidence>
<proteinExistence type="inferred from homology"/>
<evidence type="ECO:0000313" key="7">
    <source>
        <dbReference type="EMBL" id="OEJ88339.1"/>
    </source>
</evidence>
<evidence type="ECO:0000313" key="8">
    <source>
        <dbReference type="Proteomes" id="UP000095728"/>
    </source>
</evidence>
<feature type="active site" description="Nucleophile" evidence="6">
    <location>
        <position position="354"/>
    </location>
</feature>
<reference evidence="8" key="1">
    <citation type="journal article" date="2016" name="Genome Announc.">
        <title>Genome sequences of three species of Hanseniaspora isolated from spontaneous wine fermentations.</title>
        <authorList>
            <person name="Sternes P.R."/>
            <person name="Lee D."/>
            <person name="Kutyna D.R."/>
            <person name="Borneman A.R."/>
        </authorList>
    </citation>
    <scope>NUCLEOTIDE SEQUENCE [LARGE SCALE GENOMIC DNA]</scope>
    <source>
        <strain evidence="8">AWRI3579</strain>
    </source>
</reference>
<dbReference type="Gene3D" id="3.90.550.10">
    <property type="entry name" value="Spore Coat Polysaccharide Biosynthesis Protein SpsA, Chain A"/>
    <property type="match status" value="1"/>
</dbReference>
<dbReference type="PANTHER" id="PTHR31121">
    <property type="entry name" value="ALPHA-1,2 MANNOSYLTRANSFERASE KTR1"/>
    <property type="match status" value="1"/>
</dbReference>
<accession>A0A1E5RN72</accession>
<comment type="subcellular location">
    <subcellularLocation>
        <location evidence="1">Membrane</location>
        <topology evidence="1">Single-pass type II membrane protein</topology>
    </subcellularLocation>
</comment>
<evidence type="ECO:0000256" key="6">
    <source>
        <dbReference type="PIRSR" id="PIRSR018153-1"/>
    </source>
</evidence>
<keyword evidence="4 7" id="KW-0808">Transferase</keyword>
<dbReference type="GO" id="GO:0005794">
    <property type="term" value="C:Golgi apparatus"/>
    <property type="evidence" value="ECO:0007669"/>
    <property type="project" value="TreeGrafter"/>
</dbReference>
<dbReference type="AlphaFoldDB" id="A0A1E5RN72"/>
<evidence type="ECO:0000256" key="1">
    <source>
        <dbReference type="ARBA" id="ARBA00004606"/>
    </source>
</evidence>
<dbReference type="Proteomes" id="UP000095728">
    <property type="component" value="Unassembled WGS sequence"/>
</dbReference>
<dbReference type="GO" id="GO:0000032">
    <property type="term" value="P:cell wall mannoprotein biosynthetic process"/>
    <property type="evidence" value="ECO:0007669"/>
    <property type="project" value="TreeGrafter"/>
</dbReference>
<evidence type="ECO:0000256" key="3">
    <source>
        <dbReference type="ARBA" id="ARBA00022676"/>
    </source>
</evidence>
<keyword evidence="3 7" id="KW-0328">Glycosyltransferase</keyword>
<dbReference type="OrthoDB" id="439943at2759"/>
<protein>
    <submittedName>
        <fullName evidence="7">Putative mannosyltransferase KTR7</fullName>
    </submittedName>
</protein>
<dbReference type="FunCoup" id="A0A1E5RN72">
    <property type="interactions" value="52"/>
</dbReference>
<dbReference type="GO" id="GO:0016020">
    <property type="term" value="C:membrane"/>
    <property type="evidence" value="ECO:0007669"/>
    <property type="project" value="UniProtKB-SubCell"/>
</dbReference>
<sequence length="538" mass="63866">MVFIKNKYFDYDFKLADIDVSSSVDAPFYYGCNDIKEYLSDPAYQKQNAAFVMLTQNSELEDVLKTMESLELKFNQWFQYPYVFLNDEPFTQEFQDAVQGHTPAKVEFGVIPTDNWDFPEDLESRDTGKRSSTNVQFDSNFEDQEDRGILYGGMKSYHKMCRFYSGFFYKHPLVQQYEWYWRIEPDVKFFCSTTYDPFYEMQKHEKKYGFTIIIDEIYWTIPSLFKHTQAFLKNYKKKVDPTFEVGTLWPMFVDSYKQYEIDADEKFEDSNLLDVFVNHKDQVDEELSRYVEREYYLKNYKPDASSQDTLHTQERVKQHGIGSIIRQGLLKPEIFEDKFDKQEYNLCHFWSNFEIARLDTFDNPIYNAYFQYLDNLGGFYQERWGDAVVHTLGVAMLNKEDIHYFRDMGYQHSTLAHCPKNLANGQVDNAFDETFERKYLPQYKTYRDHTSKFVKNWKTHIQDTISVVFLQNEPSSTTYGSGCQCECPFLKDDIEDASSFCSSKLFEHMSDDYKAGKNPKLTSLLNKVSKGYEQYIHE</sequence>
<dbReference type="STRING" id="56408.A0A1E5RN72"/>
<comment type="similarity">
    <text evidence="2">Belongs to the glycosyltransferase 15 family.</text>
</comment>
<keyword evidence="5" id="KW-0812">Transmembrane</keyword>
<dbReference type="InterPro" id="IPR002685">
    <property type="entry name" value="Glyco_trans_15"/>
</dbReference>
<dbReference type="EMBL" id="LPNM01000005">
    <property type="protein sequence ID" value="OEJ88339.1"/>
    <property type="molecule type" value="Genomic_DNA"/>
</dbReference>
<keyword evidence="8" id="KW-1185">Reference proteome</keyword>
<dbReference type="InterPro" id="IPR029044">
    <property type="entry name" value="Nucleotide-diphossugar_trans"/>
</dbReference>
<dbReference type="InParanoid" id="A0A1E5RN72"/>
<evidence type="ECO:0000256" key="5">
    <source>
        <dbReference type="ARBA" id="ARBA00022968"/>
    </source>
</evidence>
<name>A0A1E5RN72_9ASCO</name>
<dbReference type="PANTHER" id="PTHR31121:SF2">
    <property type="entry name" value="MANNOSYLTRANSFERASE KTR5-RELATED"/>
    <property type="match status" value="1"/>
</dbReference>
<comment type="caution">
    <text evidence="7">The sequence shown here is derived from an EMBL/GenBank/DDBJ whole genome shotgun (WGS) entry which is preliminary data.</text>
</comment>
<dbReference type="GO" id="GO:0000026">
    <property type="term" value="F:alpha-1,2-mannosyltransferase activity"/>
    <property type="evidence" value="ECO:0007669"/>
    <property type="project" value="TreeGrafter"/>
</dbReference>
<dbReference type="SUPFAM" id="SSF53448">
    <property type="entry name" value="Nucleotide-diphospho-sugar transferases"/>
    <property type="match status" value="1"/>
</dbReference>
<organism evidence="7 8">
    <name type="scientific">Hanseniaspora osmophila</name>
    <dbReference type="NCBI Taxonomy" id="56408"/>
    <lineage>
        <taxon>Eukaryota</taxon>
        <taxon>Fungi</taxon>
        <taxon>Dikarya</taxon>
        <taxon>Ascomycota</taxon>
        <taxon>Saccharomycotina</taxon>
        <taxon>Saccharomycetes</taxon>
        <taxon>Saccharomycodales</taxon>
        <taxon>Saccharomycodaceae</taxon>
        <taxon>Hanseniaspora</taxon>
    </lineage>
</organism>
<keyword evidence="5" id="KW-0735">Signal-anchor</keyword>